<dbReference type="AlphaFoldDB" id="A0A0L8GZT8"/>
<reference evidence="1" key="1">
    <citation type="submission" date="2015-07" db="EMBL/GenBank/DDBJ databases">
        <title>MeaNS - Measles Nucleotide Surveillance Program.</title>
        <authorList>
            <person name="Tran T."/>
            <person name="Druce J."/>
        </authorList>
    </citation>
    <scope>NUCLEOTIDE SEQUENCE</scope>
    <source>
        <strain evidence="1">UCB-OBI-ISO-001</strain>
        <tissue evidence="1">Gonad</tissue>
    </source>
</reference>
<evidence type="ECO:0000313" key="1">
    <source>
        <dbReference type="EMBL" id="KOF82478.1"/>
    </source>
</evidence>
<accession>A0A0L8GZT8</accession>
<protein>
    <submittedName>
        <fullName evidence="1">Uncharacterized protein</fullName>
    </submittedName>
</protein>
<organism evidence="1">
    <name type="scientific">Octopus bimaculoides</name>
    <name type="common">California two-spotted octopus</name>
    <dbReference type="NCBI Taxonomy" id="37653"/>
    <lineage>
        <taxon>Eukaryota</taxon>
        <taxon>Metazoa</taxon>
        <taxon>Spiralia</taxon>
        <taxon>Lophotrochozoa</taxon>
        <taxon>Mollusca</taxon>
        <taxon>Cephalopoda</taxon>
        <taxon>Coleoidea</taxon>
        <taxon>Octopodiformes</taxon>
        <taxon>Octopoda</taxon>
        <taxon>Incirrata</taxon>
        <taxon>Octopodidae</taxon>
        <taxon>Octopus</taxon>
    </lineage>
</organism>
<dbReference type="EMBL" id="KQ419746">
    <property type="protein sequence ID" value="KOF82478.1"/>
    <property type="molecule type" value="Genomic_DNA"/>
</dbReference>
<sequence>MYKALSIYSVLLKNYKQREYEVLCARAMCFEKPCPYPEACSKETPPSDGIHYCYLRKASDCMTELVNQLSEEMTSKDDPMETLIVDETLLIPRFTSEIHRQLYIMATVQRLVEDLNTAEYALEYLLS</sequence>
<gene>
    <name evidence="1" type="ORF">OCBIM_22025250mg</name>
</gene>
<dbReference type="OrthoDB" id="6179728at2759"/>
<name>A0A0L8GZT8_OCTBM</name>
<proteinExistence type="predicted"/>